<dbReference type="Proteomes" id="UP000050535">
    <property type="component" value="Unassembled WGS sequence"/>
</dbReference>
<reference evidence="3" key="1">
    <citation type="submission" date="2013-11" db="EMBL/GenBank/DDBJ databases">
        <authorList>
            <person name="Hoang H.T."/>
            <person name="Killian M.L."/>
            <person name="Madson D.M."/>
            <person name="Arruda P.H.E."/>
            <person name="Sun D."/>
            <person name="Schwartz K.J."/>
            <person name="Yoon K."/>
        </authorList>
    </citation>
    <scope>NUCLEOTIDE SEQUENCE [LARGE SCALE GENOMIC DNA]</scope>
    <source>
        <strain evidence="3">CDK2</strain>
    </source>
</reference>
<evidence type="ECO:0000313" key="3">
    <source>
        <dbReference type="Proteomes" id="UP000050535"/>
    </source>
</evidence>
<dbReference type="EMBL" id="LGUC01000001">
    <property type="protein sequence ID" value="KPN29870.1"/>
    <property type="molecule type" value="Genomic_DNA"/>
</dbReference>
<dbReference type="PANTHER" id="PTHR31299:SF0">
    <property type="entry name" value="ESTERASE, PUTATIVE (AFU_ORTHOLOGUE AFUA_1G05850)-RELATED"/>
    <property type="match status" value="1"/>
</dbReference>
<keyword evidence="3" id="KW-1185">Reference proteome</keyword>
<feature type="region of interest" description="Disordered" evidence="1">
    <location>
        <begin position="1"/>
        <end position="24"/>
    </location>
</feature>
<dbReference type="Pfam" id="PF05139">
    <property type="entry name" value="Erythro_esteras"/>
    <property type="match status" value="1"/>
</dbReference>
<accession>A0A0P7G976</accession>
<dbReference type="OrthoDB" id="260438at2157"/>
<name>A0A0P7G976_9EURY</name>
<protein>
    <submittedName>
        <fullName evidence="2">Erythromycin esterase</fullName>
    </submittedName>
</protein>
<dbReference type="PANTHER" id="PTHR31299">
    <property type="entry name" value="ESTERASE, PUTATIVE (AFU_ORTHOLOGUE AFUA_1G05850)-RELATED"/>
    <property type="match status" value="1"/>
</dbReference>
<dbReference type="SUPFAM" id="SSF159501">
    <property type="entry name" value="EreA/ChaN-like"/>
    <property type="match status" value="1"/>
</dbReference>
<dbReference type="Gene3D" id="3.30.1870.10">
    <property type="entry name" value="EreA-like, domain 2"/>
    <property type="match status" value="1"/>
</dbReference>
<sequence length="413" mass="44780">MPTPSPPVDDLRDAAVPLDGTDPETPIDTAAADSLRDLFADASLVGLGETSHGARAQFRLKHRLIRFLVADVGSRAFALEVDPNWARAVDDYVAGGETDIEALLQHARISWPWKTGELIDLFDWMRAFNDGRRAEDRLRVYGFDTSTFDRVADALSTFLDSVDADVPAVRDRLDTLGGEDEDAALTAAEWLVDTLPPLFEEHGDEWATRCSDRALAFARRQPTLLAQTVDLTTADGADQFTIRDEAMAANASWLVDDAGTERAVLWAHNVHIARDELSGGVLGFSGRTMGDQLAAKWGDDYVPIGIGLGSGEYLAMDAETMGPTMPTVPEPPAGSIPDAFSRIDVATPFVSTAALHERSPVADWLAAEPRRHRISGMVEDGESLTYAASDLSEFDGFAFVETTEPTHHLGLDG</sequence>
<gene>
    <name evidence="2" type="ORF">SY89_00590</name>
</gene>
<dbReference type="GO" id="GO:0046677">
    <property type="term" value="P:response to antibiotic"/>
    <property type="evidence" value="ECO:0007669"/>
    <property type="project" value="InterPro"/>
</dbReference>
<dbReference type="RefSeq" id="WP_054583034.1">
    <property type="nucleotide sequence ID" value="NZ_LGUC01000001.1"/>
</dbReference>
<proteinExistence type="predicted"/>
<dbReference type="InterPro" id="IPR007815">
    <property type="entry name" value="Emycin_Estase"/>
</dbReference>
<dbReference type="CDD" id="cd14728">
    <property type="entry name" value="Ere-like"/>
    <property type="match status" value="1"/>
</dbReference>
<dbReference type="InterPro" id="IPR052036">
    <property type="entry name" value="Hydrolase/PRTase-associated"/>
</dbReference>
<dbReference type="STRING" id="699431.SY89_00590"/>
<dbReference type="Gene3D" id="1.20.1440.30">
    <property type="entry name" value="Biosynthetic Protein domain"/>
    <property type="match status" value="1"/>
</dbReference>
<evidence type="ECO:0000313" key="2">
    <source>
        <dbReference type="EMBL" id="KPN29870.1"/>
    </source>
</evidence>
<comment type="caution">
    <text evidence="2">The sequence shown here is derived from an EMBL/GenBank/DDBJ whole genome shotgun (WGS) entry which is preliminary data.</text>
</comment>
<organism evidence="2 3">
    <name type="scientific">Halolamina pelagica</name>
    <dbReference type="NCBI Taxonomy" id="699431"/>
    <lineage>
        <taxon>Archaea</taxon>
        <taxon>Methanobacteriati</taxon>
        <taxon>Methanobacteriota</taxon>
        <taxon>Stenosarchaea group</taxon>
        <taxon>Halobacteria</taxon>
        <taxon>Halobacteriales</taxon>
        <taxon>Haloferacaceae</taxon>
    </lineage>
</organism>
<evidence type="ECO:0000256" key="1">
    <source>
        <dbReference type="SAM" id="MobiDB-lite"/>
    </source>
</evidence>
<dbReference type="Gene3D" id="3.40.1660.10">
    <property type="entry name" value="EreA-like (biosynthetic domain)"/>
    <property type="match status" value="1"/>
</dbReference>
<dbReference type="AlphaFoldDB" id="A0A0P7G976"/>